<organism evidence="1 2">
    <name type="scientific">Candidatus Methanogaster sp</name>
    <dbReference type="NCBI Taxonomy" id="3386292"/>
    <lineage>
        <taxon>Archaea</taxon>
        <taxon>Methanobacteriati</taxon>
        <taxon>Methanobacteriota</taxon>
        <taxon>Stenosarchaea group</taxon>
        <taxon>Methanomicrobia</taxon>
        <taxon>Methanosarcinales</taxon>
        <taxon>ANME-2 cluster</taxon>
        <taxon>Candidatus Methanogasteraceae</taxon>
        <taxon>Candidatus Methanogaster</taxon>
    </lineage>
</organism>
<gene>
    <name evidence="1" type="ORF">C4B59_07145</name>
</gene>
<comment type="caution">
    <text evidence="1">The sequence shown here is derived from an EMBL/GenBank/DDBJ whole genome shotgun (WGS) entry which is preliminary data.</text>
</comment>
<sequence>MDDFEAFKRMESELEVKYPHKVIGMHNGKVISIGDTYDTVMKRLCELGIKEPFIHRLGPSEDTIAIL</sequence>
<dbReference type="EMBL" id="PQXF01000010">
    <property type="protein sequence ID" value="PXF60934.1"/>
    <property type="molecule type" value="Genomic_DNA"/>
</dbReference>
<protein>
    <submittedName>
        <fullName evidence="1">Uncharacterized protein</fullName>
    </submittedName>
</protein>
<proteinExistence type="predicted"/>
<name>A0AC61L3W4_9EURY</name>
<reference evidence="1" key="1">
    <citation type="submission" date="2018-01" db="EMBL/GenBank/DDBJ databases">
        <authorList>
            <person name="Krukenberg V."/>
        </authorList>
    </citation>
    <scope>NUCLEOTIDE SEQUENCE</scope>
    <source>
        <strain evidence="1">E20ANME2</strain>
    </source>
</reference>
<dbReference type="Proteomes" id="UP000248329">
    <property type="component" value="Unassembled WGS sequence"/>
</dbReference>
<evidence type="ECO:0000313" key="2">
    <source>
        <dbReference type="Proteomes" id="UP000248329"/>
    </source>
</evidence>
<accession>A0AC61L3W4</accession>
<evidence type="ECO:0000313" key="1">
    <source>
        <dbReference type="EMBL" id="PXF60934.1"/>
    </source>
</evidence>